<dbReference type="SMR" id="B8QYC1"/>
<dbReference type="Gene3D" id="2.60.40.3050">
    <property type="match status" value="1"/>
</dbReference>
<evidence type="ECO:0000256" key="2">
    <source>
        <dbReference type="SAM" id="SignalP"/>
    </source>
</evidence>
<dbReference type="NCBIfam" id="TIGR03065">
    <property type="entry name" value="srtB_sig_QVPTGV"/>
    <property type="match status" value="1"/>
</dbReference>
<reference evidence="5" key="1">
    <citation type="journal article" date="2008" name="J. Infect. Dis.">
        <title>Sequence variation in group A Streptococcus pili and association of pilus backbone types with lancefield T serotypes.</title>
        <authorList>
            <person name="Falugi F."/>
            <person name="Zingaretti C."/>
            <person name="Pinto V."/>
            <person name="Mariani M."/>
            <person name="Amodeo L."/>
            <person name="Manetti A.G."/>
            <person name="Capo S."/>
            <person name="Musser J.M."/>
            <person name="Orefici G."/>
            <person name="Margarit I."/>
            <person name="Telford J.L."/>
            <person name="Grandi G."/>
            <person name="Mora M."/>
        </authorList>
    </citation>
    <scope>NUCLEOTIDE SEQUENCE</scope>
    <source>
        <strain evidence="5">3348</strain>
    </source>
</reference>
<dbReference type="AlphaFoldDB" id="B8QYC1"/>
<evidence type="ECO:0000313" key="7">
    <source>
        <dbReference type="Proteomes" id="UP000274496"/>
    </source>
</evidence>
<dbReference type="Pfam" id="PF24547">
    <property type="entry name" value="DUF7601"/>
    <property type="match status" value="1"/>
</dbReference>
<feature type="domain" description="DUF7601" evidence="4">
    <location>
        <begin position="174"/>
        <end position="305"/>
    </location>
</feature>
<dbReference type="Gene3D" id="2.60.40.1140">
    <property type="entry name" value="Collagen-binding surface protein Cna, B-type domain"/>
    <property type="match status" value="1"/>
</dbReference>
<gene>
    <name evidence="6" type="ORF">SP119_0105</name>
</gene>
<name>B8QYC1_STRPY</name>
<dbReference type="PATRIC" id="fig|1314.191.peg.107"/>
<dbReference type="InterPro" id="IPR055382">
    <property type="entry name" value="DUF7601"/>
</dbReference>
<evidence type="ECO:0000259" key="3">
    <source>
        <dbReference type="Pfam" id="PF12892"/>
    </source>
</evidence>
<dbReference type="RefSeq" id="WP_010921811.1">
    <property type="nucleotide sequence ID" value="NZ_AP019548.1"/>
</dbReference>
<dbReference type="InterPro" id="IPR038174">
    <property type="entry name" value="Strep_pil_link_sf"/>
</dbReference>
<keyword evidence="1" id="KW-0472">Membrane</keyword>
<keyword evidence="1" id="KW-1133">Transmembrane helix</keyword>
<evidence type="ECO:0000313" key="5">
    <source>
        <dbReference type="EMBL" id="ACH87849.1"/>
    </source>
</evidence>
<evidence type="ECO:0000313" key="6">
    <source>
        <dbReference type="EMBL" id="VDC38376.1"/>
    </source>
</evidence>
<sequence length="340" mass="37188">MKLRHLLLTGAALTSFAATTVHGETVVNGAKLTVTKNLDLVNSNALIPNTDFTFKIEPDTTVNEDGNKFKGVALNTPMTKVTYTNSDKGGSNTKTAEFDFSEVTFEKPGVYYYKVTEEKIDKVPGVSYDTTSYTVQVHVLWNEEQQKPVATYIVGYKEGSKVPIQFKNSLDSTTLTVKKKVSGTGGDRSKDFNFGLTLKANQYYKASEKVMIEKTTKGGQAPVQTEASIDQLYHFTLKDGESIKVTNLPVGVDYVVTEDDYKSEKYTTNVEVSPQDGAVKNIAGNSTEQETSTDKDMTITFTNKKDFEVPTGVAMTVAPYIALGIVAVGGALYFVKKKNA</sequence>
<dbReference type="InterPro" id="IPR017503">
    <property type="entry name" value="Sortase_SrtB_sig_QVPTGV"/>
</dbReference>
<evidence type="ECO:0000259" key="4">
    <source>
        <dbReference type="Pfam" id="PF24547"/>
    </source>
</evidence>
<accession>B8QYC1</accession>
<dbReference type="EMBL" id="EU725485">
    <property type="protein sequence ID" value="ACH87849.1"/>
    <property type="molecule type" value="Genomic_DNA"/>
</dbReference>
<dbReference type="EMBL" id="LR031521">
    <property type="protein sequence ID" value="VDC38376.1"/>
    <property type="molecule type" value="Genomic_DNA"/>
</dbReference>
<dbReference type="NCBIfam" id="TIGR03786">
    <property type="entry name" value="strep_pil_rpt"/>
    <property type="match status" value="1"/>
</dbReference>
<keyword evidence="2" id="KW-0732">Signal</keyword>
<proteinExistence type="predicted"/>
<protein>
    <submittedName>
        <fullName evidence="5">Backbone protein</fullName>
    </submittedName>
    <submittedName>
        <fullName evidence="6">Pilin</fullName>
    </submittedName>
</protein>
<reference evidence="6 7" key="2">
    <citation type="submission" date="2018-10" db="EMBL/GenBank/DDBJ databases">
        <authorList>
            <person name="Rosinski-Chupin I."/>
        </authorList>
    </citation>
    <scope>NUCLEOTIDE SEQUENCE [LARGE SCALE GENOMIC DNA]</scope>
    <source>
        <strain evidence="6 7">S119</strain>
    </source>
</reference>
<organism evidence="5">
    <name type="scientific">Streptococcus pyogenes</name>
    <dbReference type="NCBI Taxonomy" id="1314"/>
    <lineage>
        <taxon>Bacteria</taxon>
        <taxon>Bacillati</taxon>
        <taxon>Bacillota</taxon>
        <taxon>Bacilli</taxon>
        <taxon>Lactobacillales</taxon>
        <taxon>Streptococcaceae</taxon>
        <taxon>Streptococcus</taxon>
    </lineage>
</organism>
<feature type="domain" description="Streptococcal pilin isopeptide linkage" evidence="3">
    <location>
        <begin position="33"/>
        <end position="169"/>
    </location>
</feature>
<feature type="transmembrane region" description="Helical" evidence="1">
    <location>
        <begin position="313"/>
        <end position="335"/>
    </location>
</feature>
<dbReference type="Proteomes" id="UP000274496">
    <property type="component" value="Chromosome"/>
</dbReference>
<dbReference type="Pfam" id="PF12892">
    <property type="entry name" value="FctA"/>
    <property type="match status" value="1"/>
</dbReference>
<feature type="signal peptide" evidence="2">
    <location>
        <begin position="1"/>
        <end position="17"/>
    </location>
</feature>
<feature type="chain" id="PRO_5038660075" evidence="2">
    <location>
        <begin position="18"/>
        <end position="340"/>
    </location>
</feature>
<keyword evidence="1" id="KW-0812">Transmembrane</keyword>
<evidence type="ECO:0000256" key="1">
    <source>
        <dbReference type="SAM" id="Phobius"/>
    </source>
</evidence>
<dbReference type="InterPro" id="IPR022464">
    <property type="entry name" value="Strep_pil_isopept_link"/>
</dbReference>